<evidence type="ECO:0000313" key="3">
    <source>
        <dbReference type="Proteomes" id="UP000784294"/>
    </source>
</evidence>
<keyword evidence="3" id="KW-1185">Reference proteome</keyword>
<dbReference type="Proteomes" id="UP000784294">
    <property type="component" value="Unassembled WGS sequence"/>
</dbReference>
<evidence type="ECO:0000313" key="2">
    <source>
        <dbReference type="EMBL" id="VEL42912.1"/>
    </source>
</evidence>
<feature type="region of interest" description="Disordered" evidence="1">
    <location>
        <begin position="1"/>
        <end position="102"/>
    </location>
</feature>
<feature type="compositionally biased region" description="Basic and acidic residues" evidence="1">
    <location>
        <begin position="62"/>
        <end position="75"/>
    </location>
</feature>
<gene>
    <name evidence="2" type="ORF">PXEA_LOCUS36352</name>
</gene>
<accession>A0A3S5CVI0</accession>
<dbReference type="AlphaFoldDB" id="A0A3S5CVI0"/>
<evidence type="ECO:0000256" key="1">
    <source>
        <dbReference type="SAM" id="MobiDB-lite"/>
    </source>
</evidence>
<sequence length="206" mass="21934">MVLEELDPEINSIPVGSNNTNSTKFIRNPNLASFAKGDNSPLTQPIEQCMENGDKSLNSFDPEPHSGKGDEDKSPSGDSTLSSRWKRDDGSPDSDPSTASSFSRAFERHLAATTAAANTRYQLNSVTNKVVQASEASRSRSGHIQRHPGASMIYSSSLGHRSYGAIRSGSTNCSVASISGLSDKKPWDSEPLVMASQGADVDKSLG</sequence>
<organism evidence="2 3">
    <name type="scientific">Protopolystoma xenopodis</name>
    <dbReference type="NCBI Taxonomy" id="117903"/>
    <lineage>
        <taxon>Eukaryota</taxon>
        <taxon>Metazoa</taxon>
        <taxon>Spiralia</taxon>
        <taxon>Lophotrochozoa</taxon>
        <taxon>Platyhelminthes</taxon>
        <taxon>Monogenea</taxon>
        <taxon>Polyopisthocotylea</taxon>
        <taxon>Polystomatidea</taxon>
        <taxon>Polystomatidae</taxon>
        <taxon>Protopolystoma</taxon>
    </lineage>
</organism>
<name>A0A3S5CVI0_9PLAT</name>
<protein>
    <submittedName>
        <fullName evidence="2">Uncharacterized protein</fullName>
    </submittedName>
</protein>
<feature type="region of interest" description="Disordered" evidence="1">
    <location>
        <begin position="178"/>
        <end position="206"/>
    </location>
</feature>
<reference evidence="2" key="1">
    <citation type="submission" date="2018-11" db="EMBL/GenBank/DDBJ databases">
        <authorList>
            <consortium name="Pathogen Informatics"/>
        </authorList>
    </citation>
    <scope>NUCLEOTIDE SEQUENCE</scope>
</reference>
<dbReference type="EMBL" id="CAAALY010277509">
    <property type="protein sequence ID" value="VEL42912.1"/>
    <property type="molecule type" value="Genomic_DNA"/>
</dbReference>
<comment type="caution">
    <text evidence="2">The sequence shown here is derived from an EMBL/GenBank/DDBJ whole genome shotgun (WGS) entry which is preliminary data.</text>
</comment>
<proteinExistence type="predicted"/>
<feature type="compositionally biased region" description="Polar residues" evidence="1">
    <location>
        <begin position="14"/>
        <end position="25"/>
    </location>
</feature>